<keyword evidence="2 3" id="KW-0040">ANK repeat</keyword>
<proteinExistence type="predicted"/>
<dbReference type="PANTHER" id="PTHR24198:SF165">
    <property type="entry name" value="ANKYRIN REPEAT-CONTAINING PROTEIN-RELATED"/>
    <property type="match status" value="1"/>
</dbReference>
<feature type="repeat" description="ANK" evidence="3">
    <location>
        <begin position="312"/>
        <end position="344"/>
    </location>
</feature>
<reference evidence="5" key="1">
    <citation type="submission" date="2012-09" db="EMBL/GenBank/DDBJ databases">
        <title>Genome sequencing and comparative transcriptomics of race 1 and race 4 of banana pathogen: Fusarium oxysporum f. sp. cubense.</title>
        <authorList>
            <person name="Fang X."/>
            <person name="Huang J."/>
        </authorList>
    </citation>
    <scope>NUCLEOTIDE SEQUENCE [LARGE SCALE GENOMIC DNA]</scope>
    <source>
        <strain evidence="5">race 4</strain>
    </source>
</reference>
<evidence type="ECO:0000256" key="1">
    <source>
        <dbReference type="ARBA" id="ARBA00022737"/>
    </source>
</evidence>
<dbReference type="Pfam" id="PF12796">
    <property type="entry name" value="Ank_2"/>
    <property type="match status" value="1"/>
</dbReference>
<dbReference type="PROSITE" id="PS50088">
    <property type="entry name" value="ANK_REPEAT"/>
    <property type="match status" value="2"/>
</dbReference>
<dbReference type="STRING" id="1229665.N1RKA8"/>
<keyword evidence="1" id="KW-0677">Repeat</keyword>
<gene>
    <name evidence="4" type="ORF">FOC4_g10006239</name>
</gene>
<organism evidence="4 5">
    <name type="scientific">Fusarium oxysporum f. sp. cubense (strain race 4)</name>
    <name type="common">Panama disease fungus</name>
    <dbReference type="NCBI Taxonomy" id="2502994"/>
    <lineage>
        <taxon>Eukaryota</taxon>
        <taxon>Fungi</taxon>
        <taxon>Dikarya</taxon>
        <taxon>Ascomycota</taxon>
        <taxon>Pezizomycotina</taxon>
        <taxon>Sordariomycetes</taxon>
        <taxon>Hypocreomycetidae</taxon>
        <taxon>Hypocreales</taxon>
        <taxon>Nectriaceae</taxon>
        <taxon>Fusarium</taxon>
        <taxon>Fusarium oxysporum species complex</taxon>
    </lineage>
</organism>
<dbReference type="Proteomes" id="UP000016929">
    <property type="component" value="Unassembled WGS sequence"/>
</dbReference>
<evidence type="ECO:0000256" key="2">
    <source>
        <dbReference type="ARBA" id="ARBA00023043"/>
    </source>
</evidence>
<dbReference type="Pfam" id="PF00023">
    <property type="entry name" value="Ank"/>
    <property type="match status" value="1"/>
</dbReference>
<sequence length="561" mass="62009">MSDDNLVSQIVSAVCSDNIELLKYCVEDRRLKNQVRYSGPVNGLLHLAVKHNAFNVFKALVNAGFDPYTYNDKGDLPIHLCERQGSSRPFKVFKDLGISLVSQDRDGYNNLHYWAQDRPLNYDARVAIDLCSTEEGAEVLHNLLECCSIEEILKDSSETSNNSPLHTLATSEDATNIIWLMEALVQRGFDVNNVGSGFLATTPLVYHLQQSSFQFAEKLLELGADPSRDAILACIVSDNLSFLQKILNQKTNPSAIFGWSDPVTFNIQHLDQTAVVKNGNAFHLASACNSVACMEVILEYASEMDKASISDEGLTPVHIAAYEGYVDIMKLLFKKGFNVMAESRFGFTPIHMAVLGGSLPTVQCLLEHGASQTLDANGRTPRRISLELGFDGIYEFLGGDTRGGSKELSSFQELAESVEPIERLAISFERAMEEEDYESMKLLIYQGCPVDVPLPSRQGLSALLVALEEENLVMGEWLLQEGASALQADLEGEVLENVIDIAAGRSSLNPLLPELFLKYLLEGGDLKFGFELPLHEAIDKGNTKGLEILLEVAEEYPHYIR</sequence>
<dbReference type="InterPro" id="IPR002110">
    <property type="entry name" value="Ankyrin_rpt"/>
</dbReference>
<dbReference type="AlphaFoldDB" id="N1RKA8"/>
<dbReference type="SMART" id="SM00248">
    <property type="entry name" value="ANK"/>
    <property type="match status" value="9"/>
</dbReference>
<dbReference type="SUPFAM" id="SSF48403">
    <property type="entry name" value="Ankyrin repeat"/>
    <property type="match status" value="2"/>
</dbReference>
<dbReference type="InterPro" id="IPR036770">
    <property type="entry name" value="Ankyrin_rpt-contain_sf"/>
</dbReference>
<name>N1RKA8_FUSC4</name>
<reference evidence="5" key="2">
    <citation type="journal article" date="2014" name="PLoS ONE">
        <title>Genome and Transcriptome Analysis of the Fungal Pathogen Fusarium oxysporum f. sp. cubense Causing Banana Vascular Wilt Disease.</title>
        <authorList>
            <person name="Guo L."/>
            <person name="Han L."/>
            <person name="Yang L."/>
            <person name="Zeng H."/>
            <person name="Fan D."/>
            <person name="Zhu Y."/>
            <person name="Feng Y."/>
            <person name="Wang G."/>
            <person name="Peng C."/>
            <person name="Jiang X."/>
            <person name="Zhou D."/>
            <person name="Ni P."/>
            <person name="Liang C."/>
            <person name="Liu L."/>
            <person name="Wang J."/>
            <person name="Mao C."/>
            <person name="Fang X."/>
            <person name="Peng M."/>
            <person name="Huang J."/>
        </authorList>
    </citation>
    <scope>NUCLEOTIDE SEQUENCE [LARGE SCALE GENOMIC DNA]</scope>
    <source>
        <strain evidence="5">race 4</strain>
    </source>
</reference>
<dbReference type="PANTHER" id="PTHR24198">
    <property type="entry name" value="ANKYRIN REPEAT AND PROTEIN KINASE DOMAIN-CONTAINING PROTEIN"/>
    <property type="match status" value="1"/>
</dbReference>
<evidence type="ECO:0000256" key="3">
    <source>
        <dbReference type="PROSITE-ProRule" id="PRU00023"/>
    </source>
</evidence>
<feature type="repeat" description="ANK" evidence="3">
    <location>
        <begin position="345"/>
        <end position="377"/>
    </location>
</feature>
<evidence type="ECO:0000313" key="5">
    <source>
        <dbReference type="Proteomes" id="UP000016929"/>
    </source>
</evidence>
<dbReference type="PROSITE" id="PS50297">
    <property type="entry name" value="ANK_REP_REGION"/>
    <property type="match status" value="2"/>
</dbReference>
<dbReference type="HOGENOM" id="CLU_485743_0_0_1"/>
<dbReference type="OrthoDB" id="194358at2759"/>
<protein>
    <submittedName>
        <fullName evidence="4">Ankyrin-3</fullName>
    </submittedName>
</protein>
<evidence type="ECO:0000313" key="4">
    <source>
        <dbReference type="EMBL" id="EMT62615.1"/>
    </source>
</evidence>
<keyword evidence="5" id="KW-1185">Reference proteome</keyword>
<accession>N1RKA8</accession>
<dbReference type="EMBL" id="KB726995">
    <property type="protein sequence ID" value="EMT62615.1"/>
    <property type="molecule type" value="Genomic_DNA"/>
</dbReference>
<dbReference type="Gene3D" id="1.25.40.20">
    <property type="entry name" value="Ankyrin repeat-containing domain"/>
    <property type="match status" value="3"/>
</dbReference>